<dbReference type="InterPro" id="IPR017532">
    <property type="entry name" value="Hydrolase-2_PEP"/>
</dbReference>
<evidence type="ECO:0000313" key="2">
    <source>
        <dbReference type="EMBL" id="MFC5462932.1"/>
    </source>
</evidence>
<dbReference type="Proteomes" id="UP001596050">
    <property type="component" value="Unassembled WGS sequence"/>
</dbReference>
<accession>A0ABW0LD92</accession>
<sequence>MNAPLLTTPRVEPFFFDARPGTRFSLYHAPNPQVAPRGAILYVHPFAEELNRTRRMAAQQSRAFAALGYAVLQIDLFGCGDSCGEFNAGRWQIWHDDLLLAANWLAERDSGPLTLWGMRLGGLLALDAAARLRPRSVLLWQPFMSGRACINEFLRMSPQLRNPAPGGPRSTAALRAQLAVHGAIEVGGYEVAVPLVKAVDACDAAGLSLPPCTVHWFAQAGGPAGAPVGAAASKTAASAARLAARWAPAGVKLHFHPLDGAPGWAGRGELDIPSLRAATCDLFSGDPA</sequence>
<protein>
    <submittedName>
        <fullName evidence="2">Hydrolase 2, exosortase A system-associated</fullName>
    </submittedName>
</protein>
<dbReference type="Gene3D" id="3.40.50.1820">
    <property type="entry name" value="alpha/beta hydrolase"/>
    <property type="match status" value="1"/>
</dbReference>
<dbReference type="NCBIfam" id="TIGR03101">
    <property type="entry name" value="hydr2_PEP"/>
    <property type="match status" value="1"/>
</dbReference>
<dbReference type="EMBL" id="JBHSMU010000019">
    <property type="protein sequence ID" value="MFC5462932.1"/>
    <property type="molecule type" value="Genomic_DNA"/>
</dbReference>
<dbReference type="SUPFAM" id="SSF53474">
    <property type="entry name" value="alpha/beta-Hydrolases"/>
    <property type="match status" value="1"/>
</dbReference>
<reference evidence="3" key="1">
    <citation type="journal article" date="2019" name="Int. J. Syst. Evol. Microbiol.">
        <title>The Global Catalogue of Microorganisms (GCM) 10K type strain sequencing project: providing services to taxonomists for standard genome sequencing and annotation.</title>
        <authorList>
            <consortium name="The Broad Institute Genomics Platform"/>
            <consortium name="The Broad Institute Genome Sequencing Center for Infectious Disease"/>
            <person name="Wu L."/>
            <person name="Ma J."/>
        </authorList>
    </citation>
    <scope>NUCLEOTIDE SEQUENCE [LARGE SCALE GENOMIC DNA]</scope>
    <source>
        <strain evidence="3">KACC 12649</strain>
    </source>
</reference>
<comment type="caution">
    <text evidence="2">The sequence shown here is derived from an EMBL/GenBank/DDBJ whole genome shotgun (WGS) entry which is preliminary data.</text>
</comment>
<keyword evidence="2" id="KW-0378">Hydrolase</keyword>
<evidence type="ECO:0000259" key="1">
    <source>
        <dbReference type="Pfam" id="PF12146"/>
    </source>
</evidence>
<dbReference type="GO" id="GO:0016787">
    <property type="term" value="F:hydrolase activity"/>
    <property type="evidence" value="ECO:0007669"/>
    <property type="project" value="UniProtKB-KW"/>
</dbReference>
<dbReference type="Pfam" id="PF12146">
    <property type="entry name" value="Hydrolase_4"/>
    <property type="match status" value="1"/>
</dbReference>
<dbReference type="RefSeq" id="WP_379786419.1">
    <property type="nucleotide sequence ID" value="NZ_JBHSMU010000019.1"/>
</dbReference>
<proteinExistence type="predicted"/>
<evidence type="ECO:0000313" key="3">
    <source>
        <dbReference type="Proteomes" id="UP001596050"/>
    </source>
</evidence>
<gene>
    <name evidence="2" type="ORF">ACFPN5_24260</name>
</gene>
<keyword evidence="3" id="KW-1185">Reference proteome</keyword>
<organism evidence="2 3">
    <name type="scientific">Massilia niabensis</name>
    <dbReference type="NCBI Taxonomy" id="544910"/>
    <lineage>
        <taxon>Bacteria</taxon>
        <taxon>Pseudomonadati</taxon>
        <taxon>Pseudomonadota</taxon>
        <taxon>Betaproteobacteria</taxon>
        <taxon>Burkholderiales</taxon>
        <taxon>Oxalobacteraceae</taxon>
        <taxon>Telluria group</taxon>
        <taxon>Massilia</taxon>
    </lineage>
</organism>
<dbReference type="InterPro" id="IPR029058">
    <property type="entry name" value="AB_hydrolase_fold"/>
</dbReference>
<feature type="domain" description="Serine aminopeptidase S33" evidence="1">
    <location>
        <begin position="36"/>
        <end position="148"/>
    </location>
</feature>
<dbReference type="InterPro" id="IPR022742">
    <property type="entry name" value="Hydrolase_4"/>
</dbReference>
<name>A0ABW0LD92_9BURK</name>